<dbReference type="PANTHER" id="PTHR33265">
    <property type="entry name" value="AVR9/CF-9 RAPIDLY ELICITED PROTEIN-RELATED"/>
    <property type="match status" value="1"/>
</dbReference>
<comment type="caution">
    <text evidence="2">The sequence shown here is derived from an EMBL/GenBank/DDBJ whole genome shotgun (WGS) entry which is preliminary data.</text>
</comment>
<evidence type="ECO:0008006" key="4">
    <source>
        <dbReference type="Google" id="ProtNLM"/>
    </source>
</evidence>
<gene>
    <name evidence="2" type="ORF">LIER_40098</name>
</gene>
<evidence type="ECO:0000256" key="1">
    <source>
        <dbReference type="SAM" id="MobiDB-lite"/>
    </source>
</evidence>
<dbReference type="InterPro" id="IPR008480">
    <property type="entry name" value="DUF761_pln"/>
</dbReference>
<protein>
    <recommendedName>
        <fullName evidence="4">Avr9/Cf-9 rapidly elicited protein</fullName>
    </recommendedName>
</protein>
<evidence type="ECO:0000313" key="3">
    <source>
        <dbReference type="Proteomes" id="UP001454036"/>
    </source>
</evidence>
<dbReference type="Proteomes" id="UP001454036">
    <property type="component" value="Unassembled WGS sequence"/>
</dbReference>
<dbReference type="Pfam" id="PF05553">
    <property type="entry name" value="DUF761"/>
    <property type="match status" value="1"/>
</dbReference>
<sequence length="215" mass="25697">MEIEQCPQVIAKRMWKIVRIVFYMLRKSFSKRKLILDLQMMFKQGKLLGKSIENLVLQHQHHYAALTCRPDDVQTSFISPREYEFSCSNTPIIYPKKRHHHHHRRRHHHHHHLRYHHHQENDVIEKVVERLNNHDDSFEASPLVLLPGFGGGSPMVKQLRVTDSPFSIKEMEDDPQVDKDAEEFIKKFYMELNHQKRVASFESPSPCHNFSRRHQ</sequence>
<name>A0AAV3QPN1_LITER</name>
<keyword evidence="3" id="KW-1185">Reference proteome</keyword>
<feature type="region of interest" description="Disordered" evidence="1">
    <location>
        <begin position="98"/>
        <end position="118"/>
    </location>
</feature>
<dbReference type="AlphaFoldDB" id="A0AAV3QPN1"/>
<feature type="compositionally biased region" description="Basic residues" evidence="1">
    <location>
        <begin position="98"/>
        <end position="117"/>
    </location>
</feature>
<reference evidence="2 3" key="1">
    <citation type="submission" date="2024-01" db="EMBL/GenBank/DDBJ databases">
        <title>The complete chloroplast genome sequence of Lithospermum erythrorhizon: insights into the phylogenetic relationship among Boraginaceae species and the maternal lineages of purple gromwells.</title>
        <authorList>
            <person name="Okada T."/>
            <person name="Watanabe K."/>
        </authorList>
    </citation>
    <scope>NUCLEOTIDE SEQUENCE [LARGE SCALE GENOMIC DNA]</scope>
</reference>
<proteinExistence type="predicted"/>
<evidence type="ECO:0000313" key="2">
    <source>
        <dbReference type="EMBL" id="GAA0165989.1"/>
    </source>
</evidence>
<dbReference type="PANTHER" id="PTHR33265:SF26">
    <property type="entry name" value="OS06G0554600 PROTEIN"/>
    <property type="match status" value="1"/>
</dbReference>
<organism evidence="2 3">
    <name type="scientific">Lithospermum erythrorhizon</name>
    <name type="common">Purple gromwell</name>
    <name type="synonym">Lithospermum officinale var. erythrorhizon</name>
    <dbReference type="NCBI Taxonomy" id="34254"/>
    <lineage>
        <taxon>Eukaryota</taxon>
        <taxon>Viridiplantae</taxon>
        <taxon>Streptophyta</taxon>
        <taxon>Embryophyta</taxon>
        <taxon>Tracheophyta</taxon>
        <taxon>Spermatophyta</taxon>
        <taxon>Magnoliopsida</taxon>
        <taxon>eudicotyledons</taxon>
        <taxon>Gunneridae</taxon>
        <taxon>Pentapetalae</taxon>
        <taxon>asterids</taxon>
        <taxon>lamiids</taxon>
        <taxon>Boraginales</taxon>
        <taxon>Boraginaceae</taxon>
        <taxon>Boraginoideae</taxon>
        <taxon>Lithospermeae</taxon>
        <taxon>Lithospermum</taxon>
    </lineage>
</organism>
<dbReference type="EMBL" id="BAABME010022517">
    <property type="protein sequence ID" value="GAA0165989.1"/>
    <property type="molecule type" value="Genomic_DNA"/>
</dbReference>
<accession>A0AAV3QPN1</accession>